<accession>A0ABQ0DEZ6</accession>
<reference evidence="1 2" key="1">
    <citation type="journal article" date="2019" name="PLoS Negl. Trop. Dis.">
        <title>Whole genome sequencing of Entamoeba nuttalli reveals mammalian host-related molecular signatures and a novel octapeptide-repeat surface protein.</title>
        <authorList>
            <person name="Tanaka M."/>
            <person name="Makiuchi T."/>
            <person name="Komiyama T."/>
            <person name="Shiina T."/>
            <person name="Osaki K."/>
            <person name="Tachibana H."/>
        </authorList>
    </citation>
    <scope>NUCLEOTIDE SEQUENCE [LARGE SCALE GENOMIC DNA]</scope>
    <source>
        <strain evidence="1 2">P19-061405</strain>
    </source>
</reference>
<sequence length="310" mass="35398">MSVNQTTIKSALSTSESANKKRRSVSIEIKEESFIIGCAIKVGIHLLLERKTKKSESLQKFNIIDISVPKEALLDENINKELQKLFMVQQEKKEGLVQRDLDKSKQNSIYNFLLEVLSHYGNQINYMKTRGSSNTVKRERISTFNGLNQKEIYEIGEKVNEYLIKEIPIEEGKKKKECRKLIKEIDLNISLPLYTVNACCSESHYGNEQLNYLEQTPIVQTPVLCYYDGNNLYLPNGVSLNLPNTNYVYVPNDNYVCVPNDNYVCVPNDNYVYVPNGSDCMGYVSINSTDSNIPEQSNYISVNQLSTKLE</sequence>
<organism evidence="1 2">
    <name type="scientific">Entamoeba nuttalli</name>
    <dbReference type="NCBI Taxonomy" id="412467"/>
    <lineage>
        <taxon>Eukaryota</taxon>
        <taxon>Amoebozoa</taxon>
        <taxon>Evosea</taxon>
        <taxon>Archamoebae</taxon>
        <taxon>Mastigamoebida</taxon>
        <taxon>Entamoebidae</taxon>
        <taxon>Entamoeba</taxon>
    </lineage>
</organism>
<dbReference type="Proteomes" id="UP001628156">
    <property type="component" value="Unassembled WGS sequence"/>
</dbReference>
<dbReference type="EMBL" id="BAAFRS010000080">
    <property type="protein sequence ID" value="GAB1221438.1"/>
    <property type="molecule type" value="Genomic_DNA"/>
</dbReference>
<evidence type="ECO:0000313" key="1">
    <source>
        <dbReference type="EMBL" id="GAB1221438.1"/>
    </source>
</evidence>
<proteinExistence type="predicted"/>
<evidence type="ECO:0000313" key="2">
    <source>
        <dbReference type="Proteomes" id="UP001628156"/>
    </source>
</evidence>
<protein>
    <submittedName>
        <fullName evidence="1">Uncharacterized protein</fullName>
    </submittedName>
</protein>
<name>A0ABQ0DEZ6_9EUKA</name>
<keyword evidence="2" id="KW-1185">Reference proteome</keyword>
<gene>
    <name evidence="1" type="ORF">ENUP19_0080G0085</name>
</gene>
<comment type="caution">
    <text evidence="1">The sequence shown here is derived from an EMBL/GenBank/DDBJ whole genome shotgun (WGS) entry which is preliminary data.</text>
</comment>